<evidence type="ECO:0000313" key="3">
    <source>
        <dbReference type="Proteomes" id="UP000266841"/>
    </source>
</evidence>
<feature type="region of interest" description="Disordered" evidence="1">
    <location>
        <begin position="191"/>
        <end position="219"/>
    </location>
</feature>
<evidence type="ECO:0000256" key="1">
    <source>
        <dbReference type="SAM" id="MobiDB-lite"/>
    </source>
</evidence>
<name>K0RPY2_THAOC</name>
<accession>K0RPY2</accession>
<comment type="caution">
    <text evidence="2">The sequence shown here is derived from an EMBL/GenBank/DDBJ whole genome shotgun (WGS) entry which is preliminary data.</text>
</comment>
<reference evidence="2 3" key="1">
    <citation type="journal article" date="2012" name="Genome Biol.">
        <title>Genome and low-iron response of an oceanic diatom adapted to chronic iron limitation.</title>
        <authorList>
            <person name="Lommer M."/>
            <person name="Specht M."/>
            <person name="Roy A.S."/>
            <person name="Kraemer L."/>
            <person name="Andreson R."/>
            <person name="Gutowska M.A."/>
            <person name="Wolf J."/>
            <person name="Bergner S.V."/>
            <person name="Schilhabel M.B."/>
            <person name="Klostermeier U.C."/>
            <person name="Beiko R.G."/>
            <person name="Rosenstiel P."/>
            <person name="Hippler M."/>
            <person name="Laroche J."/>
        </authorList>
    </citation>
    <scope>NUCLEOTIDE SEQUENCE [LARGE SCALE GENOMIC DNA]</scope>
    <source>
        <strain evidence="2 3">CCMP1005</strain>
    </source>
</reference>
<dbReference type="Proteomes" id="UP000266841">
    <property type="component" value="Unassembled WGS sequence"/>
</dbReference>
<sequence>PTESAAATMASLKTPVAGKILTSAARNGLVEALIAITSTLQHEKKNFVAMREAASKQAEYAAGMVTLGVGDINCLRRAAAEISDGMVAARVRGTSQISQNDHTNLGFSSLRQENQALSLRYGLVPLYLEPICDGCGKRADVEHYLSCPVGGLRNHRHVELGREFATTAKDALTPAYVGREPRIIRSGEQRQVRNANAVGSNSTSSQSRRREDRTRGDVSVYGFHDPLSVSLMSASLIPRSNPIGRKTP</sequence>
<organism evidence="2 3">
    <name type="scientific">Thalassiosira oceanica</name>
    <name type="common">Marine diatom</name>
    <dbReference type="NCBI Taxonomy" id="159749"/>
    <lineage>
        <taxon>Eukaryota</taxon>
        <taxon>Sar</taxon>
        <taxon>Stramenopiles</taxon>
        <taxon>Ochrophyta</taxon>
        <taxon>Bacillariophyta</taxon>
        <taxon>Coscinodiscophyceae</taxon>
        <taxon>Thalassiosirophycidae</taxon>
        <taxon>Thalassiosirales</taxon>
        <taxon>Thalassiosiraceae</taxon>
        <taxon>Thalassiosira</taxon>
    </lineage>
</organism>
<keyword evidence="3" id="KW-1185">Reference proteome</keyword>
<dbReference type="EMBL" id="AGNL01045488">
    <property type="protein sequence ID" value="EJK48737.1"/>
    <property type="molecule type" value="Genomic_DNA"/>
</dbReference>
<feature type="compositionally biased region" description="Polar residues" evidence="1">
    <location>
        <begin position="192"/>
        <end position="206"/>
    </location>
</feature>
<feature type="non-terminal residue" evidence="2">
    <location>
        <position position="1"/>
    </location>
</feature>
<dbReference type="AlphaFoldDB" id="K0RPY2"/>
<gene>
    <name evidence="2" type="ORF">THAOC_32440</name>
</gene>
<protein>
    <submittedName>
        <fullName evidence="2">Uncharacterized protein</fullName>
    </submittedName>
</protein>
<proteinExistence type="predicted"/>
<evidence type="ECO:0000313" key="2">
    <source>
        <dbReference type="EMBL" id="EJK48737.1"/>
    </source>
</evidence>